<evidence type="ECO:0000256" key="1">
    <source>
        <dbReference type="ARBA" id="ARBA00001947"/>
    </source>
</evidence>
<evidence type="ECO:0000313" key="10">
    <source>
        <dbReference type="EMBL" id="CAH0379190.1"/>
    </source>
</evidence>
<evidence type="ECO:0000256" key="7">
    <source>
        <dbReference type="SAM" id="MobiDB-lite"/>
    </source>
</evidence>
<evidence type="ECO:0000313" key="9">
    <source>
        <dbReference type="EMBL" id="CAE0706603.1"/>
    </source>
</evidence>
<keyword evidence="3" id="KW-0479">Metal-binding</keyword>
<keyword evidence="2" id="KW-0808">Transferase</keyword>
<dbReference type="GO" id="GO:0005634">
    <property type="term" value="C:nucleus"/>
    <property type="evidence" value="ECO:0007669"/>
    <property type="project" value="TreeGrafter"/>
</dbReference>
<sequence>MDPAGGLKRQRSISDEANAQSPGAAAYTADAQPAPSLATAAPLTPRDPPPEREDSDSSDDGPSKLELLARQLDALRQAGELPDHLVDPPTPPPILSSFDADGLAAYINDGNERDIVVMGGAGMSTAAGIPDFRSPGTGLYDNLQKYDLPHPQAIFELAYFRERPEAFYALARELWPGTYCPTTTHLFIKLLHDKGRLLRCFTQNIDSLESAAGVPAELTVAAHGNFDSATCIDTGASVDPAELKAAIDAGPQGWQALRDREGGLVKPDIVFFGEGLPRRFFELATQDLPRCKLLLVIGTSLSVQPFAQLVGHVPENCVRCLVNRDAVGRRDPRIPIAVARHLGSGSLDYGNAANYRDVALLGACDDGIRSLAASLGWADDLDRLVASATALFAARTPPPPPELPPPRQLSASELASIGDLLVDDDENAAPVVFE</sequence>
<evidence type="ECO:0000313" key="11">
    <source>
        <dbReference type="Proteomes" id="UP000789595"/>
    </source>
</evidence>
<dbReference type="Proteomes" id="UP000789595">
    <property type="component" value="Unassembled WGS sequence"/>
</dbReference>
<dbReference type="Gene3D" id="3.40.50.1220">
    <property type="entry name" value="TPP-binding domain"/>
    <property type="match status" value="1"/>
</dbReference>
<dbReference type="SUPFAM" id="SSF52467">
    <property type="entry name" value="DHS-like NAD/FAD-binding domain"/>
    <property type="match status" value="1"/>
</dbReference>
<dbReference type="PROSITE" id="PS50305">
    <property type="entry name" value="SIRTUIN"/>
    <property type="match status" value="1"/>
</dbReference>
<evidence type="ECO:0000259" key="8">
    <source>
        <dbReference type="PROSITE" id="PS50305"/>
    </source>
</evidence>
<name>A0A7S4EDQ1_9STRA</name>
<evidence type="ECO:0000256" key="6">
    <source>
        <dbReference type="PROSITE-ProRule" id="PRU00236"/>
    </source>
</evidence>
<feature type="region of interest" description="Disordered" evidence="7">
    <location>
        <begin position="1"/>
        <end position="63"/>
    </location>
</feature>
<evidence type="ECO:0000256" key="5">
    <source>
        <dbReference type="ARBA" id="ARBA00023027"/>
    </source>
</evidence>
<dbReference type="PANTHER" id="PTHR11085">
    <property type="entry name" value="NAD-DEPENDENT PROTEIN DEACYLASE SIRTUIN-5, MITOCHONDRIAL-RELATED"/>
    <property type="match status" value="1"/>
</dbReference>
<gene>
    <name evidence="9" type="ORF">PCAL00307_LOCUS22054</name>
    <name evidence="10" type="ORF">PECAL_6P07930</name>
</gene>
<dbReference type="PANTHER" id="PTHR11085:SF6">
    <property type="entry name" value="NAD-DEPENDENT PROTEIN DEACETYLASE SIRTUIN-2"/>
    <property type="match status" value="1"/>
</dbReference>
<dbReference type="AlphaFoldDB" id="A0A7S4EDQ1"/>
<evidence type="ECO:0000256" key="3">
    <source>
        <dbReference type="ARBA" id="ARBA00022723"/>
    </source>
</evidence>
<reference evidence="9" key="1">
    <citation type="submission" date="2021-01" db="EMBL/GenBank/DDBJ databases">
        <authorList>
            <person name="Corre E."/>
            <person name="Pelletier E."/>
            <person name="Niang G."/>
            <person name="Scheremetjew M."/>
            <person name="Finn R."/>
            <person name="Kale V."/>
            <person name="Holt S."/>
            <person name="Cochrane G."/>
            <person name="Meng A."/>
            <person name="Brown T."/>
            <person name="Cohen L."/>
        </authorList>
    </citation>
    <scope>NUCLEOTIDE SEQUENCE</scope>
    <source>
        <strain evidence="9">CCMP1756</strain>
    </source>
</reference>
<evidence type="ECO:0000256" key="2">
    <source>
        <dbReference type="ARBA" id="ARBA00022679"/>
    </source>
</evidence>
<dbReference type="GO" id="GO:0070403">
    <property type="term" value="F:NAD+ binding"/>
    <property type="evidence" value="ECO:0007669"/>
    <property type="project" value="InterPro"/>
</dbReference>
<proteinExistence type="predicted"/>
<dbReference type="OrthoDB" id="420264at2759"/>
<keyword evidence="5" id="KW-0520">NAD</keyword>
<dbReference type="Gene3D" id="3.30.1600.10">
    <property type="entry name" value="SIR2/SIRT2 'Small Domain"/>
    <property type="match status" value="1"/>
</dbReference>
<evidence type="ECO:0000256" key="4">
    <source>
        <dbReference type="ARBA" id="ARBA00022833"/>
    </source>
</evidence>
<feature type="domain" description="Deacetylase sirtuin-type" evidence="8">
    <location>
        <begin position="92"/>
        <end position="378"/>
    </location>
</feature>
<reference evidence="10" key="2">
    <citation type="submission" date="2021-11" db="EMBL/GenBank/DDBJ databases">
        <authorList>
            <consortium name="Genoscope - CEA"/>
            <person name="William W."/>
        </authorList>
    </citation>
    <scope>NUCLEOTIDE SEQUENCE</scope>
</reference>
<dbReference type="InterPro" id="IPR026590">
    <property type="entry name" value="Ssirtuin_cat_dom"/>
</dbReference>
<dbReference type="Pfam" id="PF02146">
    <property type="entry name" value="SIR2"/>
    <property type="match status" value="1"/>
</dbReference>
<dbReference type="GO" id="GO:0046872">
    <property type="term" value="F:metal ion binding"/>
    <property type="evidence" value="ECO:0007669"/>
    <property type="project" value="UniProtKB-KW"/>
</dbReference>
<protein>
    <recommendedName>
        <fullName evidence="8">Deacetylase sirtuin-type domain-containing protein</fullName>
    </recommendedName>
</protein>
<comment type="cofactor">
    <cofactor evidence="1">
        <name>Zn(2+)</name>
        <dbReference type="ChEBI" id="CHEBI:29105"/>
    </cofactor>
</comment>
<dbReference type="GO" id="GO:0017136">
    <property type="term" value="F:histone deacetylase activity, NAD-dependent"/>
    <property type="evidence" value="ECO:0007669"/>
    <property type="project" value="TreeGrafter"/>
</dbReference>
<feature type="compositionally biased region" description="Low complexity" evidence="7">
    <location>
        <begin position="22"/>
        <end position="44"/>
    </location>
</feature>
<dbReference type="InterPro" id="IPR029035">
    <property type="entry name" value="DHS-like_NAD/FAD-binding_dom"/>
</dbReference>
<dbReference type="EMBL" id="HBIW01025582">
    <property type="protein sequence ID" value="CAE0706603.1"/>
    <property type="molecule type" value="Transcribed_RNA"/>
</dbReference>
<dbReference type="InterPro" id="IPR003000">
    <property type="entry name" value="Sirtuin"/>
</dbReference>
<keyword evidence="11" id="KW-1185">Reference proteome</keyword>
<dbReference type="InterPro" id="IPR050134">
    <property type="entry name" value="NAD-dep_sirtuin_deacylases"/>
</dbReference>
<keyword evidence="4" id="KW-0862">Zinc</keyword>
<accession>A0A7S4EDQ1</accession>
<comment type="caution">
    <text evidence="6">Lacks conserved residue(s) required for the propagation of feature annotation.</text>
</comment>
<dbReference type="EMBL" id="CAKKNE010000006">
    <property type="protein sequence ID" value="CAH0379190.1"/>
    <property type="molecule type" value="Genomic_DNA"/>
</dbReference>
<organism evidence="9">
    <name type="scientific">Pelagomonas calceolata</name>
    <dbReference type="NCBI Taxonomy" id="35677"/>
    <lineage>
        <taxon>Eukaryota</taxon>
        <taxon>Sar</taxon>
        <taxon>Stramenopiles</taxon>
        <taxon>Ochrophyta</taxon>
        <taxon>Pelagophyceae</taxon>
        <taxon>Pelagomonadales</taxon>
        <taxon>Pelagomonadaceae</taxon>
        <taxon>Pelagomonas</taxon>
    </lineage>
</organism>
<dbReference type="InterPro" id="IPR026591">
    <property type="entry name" value="Sirtuin_cat_small_dom_sf"/>
</dbReference>